<proteinExistence type="predicted"/>
<reference evidence="5" key="1">
    <citation type="submission" date="2018-09" db="EMBL/GenBank/DDBJ databases">
        <title>Complete Genome Sequencing of Sulfolobus sp. JCM 16834.</title>
        <authorList>
            <person name="Kato S."/>
            <person name="Itoh T."/>
            <person name="Ohkuma M."/>
        </authorList>
    </citation>
    <scope>NUCLEOTIDE SEQUENCE [LARGE SCALE GENOMIC DNA]</scope>
    <source>
        <strain evidence="5">IC-007</strain>
    </source>
</reference>
<evidence type="ECO:0000313" key="4">
    <source>
        <dbReference type="Proteomes" id="UP000322983"/>
    </source>
</evidence>
<feature type="transmembrane region" description="Helical" evidence="1">
    <location>
        <begin position="108"/>
        <end position="128"/>
    </location>
</feature>
<keyword evidence="4" id="KW-1185">Reference proteome</keyword>
<keyword evidence="1" id="KW-1133">Transmembrane helix</keyword>
<feature type="transmembrane region" description="Helical" evidence="1">
    <location>
        <begin position="168"/>
        <end position="192"/>
    </location>
</feature>
<dbReference type="EMBL" id="AP018929">
    <property type="protein sequence ID" value="BBG25276.1"/>
    <property type="molecule type" value="Genomic_DNA"/>
</dbReference>
<keyword evidence="1" id="KW-0472">Membrane</keyword>
<feature type="transmembrane region" description="Helical" evidence="1">
    <location>
        <begin position="80"/>
        <end position="102"/>
    </location>
</feature>
<dbReference type="STRING" id="1294262.GCA_001316085_01506"/>
<evidence type="ECO:0008006" key="6">
    <source>
        <dbReference type="Google" id="ProtNLM"/>
    </source>
</evidence>
<evidence type="ECO:0000313" key="2">
    <source>
        <dbReference type="EMBL" id="BBG25276.1"/>
    </source>
</evidence>
<feature type="transmembrane region" description="Helical" evidence="1">
    <location>
        <begin position="137"/>
        <end position="156"/>
    </location>
</feature>
<evidence type="ECO:0000313" key="5">
    <source>
        <dbReference type="Proteomes" id="UP000325030"/>
    </source>
</evidence>
<gene>
    <name evidence="2" type="ORF">IC006_2611</name>
    <name evidence="3" type="ORF">IC007_2625</name>
</gene>
<dbReference type="EMBL" id="AP018930">
    <property type="protein sequence ID" value="BBG28070.1"/>
    <property type="molecule type" value="Genomic_DNA"/>
</dbReference>
<reference evidence="2 4" key="2">
    <citation type="journal article" date="2020" name="Int. J. Syst. Evol. Microbiol.">
        <title>Sulfuracidifex tepidarius gen. nov., sp. nov. and transfer of Sulfolobus metallicus Huber and Stetter 1992 to the genus Sulfuracidifex as Sulfuracidifex metallicus comb. nov.</title>
        <authorList>
            <person name="Itoh T."/>
            <person name="Miura T."/>
            <person name="Sakai H.D."/>
            <person name="Kato S."/>
            <person name="Ohkuma M."/>
            <person name="Takashina T."/>
        </authorList>
    </citation>
    <scope>NUCLEOTIDE SEQUENCE [LARGE SCALE GENOMIC DNA]</scope>
    <source>
        <strain evidence="2 4">IC-006</strain>
        <strain evidence="3">IC-007</strain>
    </source>
</reference>
<evidence type="ECO:0000256" key="1">
    <source>
        <dbReference type="SAM" id="Phobius"/>
    </source>
</evidence>
<dbReference type="AlphaFoldDB" id="A0A510DYH1"/>
<feature type="transmembrane region" description="Helical" evidence="1">
    <location>
        <begin position="34"/>
        <end position="53"/>
    </location>
</feature>
<evidence type="ECO:0000313" key="3">
    <source>
        <dbReference type="EMBL" id="BBG28070.1"/>
    </source>
</evidence>
<dbReference type="Proteomes" id="UP000325030">
    <property type="component" value="Chromosome"/>
</dbReference>
<name>A0A510DYH1_9CREN</name>
<feature type="transmembrane region" description="Helical" evidence="1">
    <location>
        <begin position="7"/>
        <end position="28"/>
    </location>
</feature>
<organism evidence="2 4">
    <name type="scientific">Sulfuracidifex tepidarius</name>
    <dbReference type="NCBI Taxonomy" id="1294262"/>
    <lineage>
        <taxon>Archaea</taxon>
        <taxon>Thermoproteota</taxon>
        <taxon>Thermoprotei</taxon>
        <taxon>Sulfolobales</taxon>
        <taxon>Sulfolobaceae</taxon>
        <taxon>Sulfuracidifex</taxon>
    </lineage>
</organism>
<accession>A0A510E7A2</accession>
<keyword evidence="1" id="KW-0812">Transmembrane</keyword>
<accession>A0A510DYH1</accession>
<sequence length="198" mass="21852">MYSLNYVILAKYVGFFLASISVIIYSFAGPILRIFTFQGLVVSGGLLGWYTLIYNNPKDKVIEVDGESVPTASIMLRRKALVGIPLSILLIAMWEDPSIFITTFSDPFSFALAPISLFIGGFIIGYLISSLKFTERALLYLLGLMGSMSTIIIAYLDSTALGANQVDILSVVLTLIYLVIVPEAMSIIYYIMRKVKGF</sequence>
<protein>
    <recommendedName>
        <fullName evidence="6">DUF1404 domain-containing protein</fullName>
    </recommendedName>
</protein>
<dbReference type="KEGG" id="step:IC006_2611"/>
<dbReference type="Proteomes" id="UP000322983">
    <property type="component" value="Chromosome"/>
</dbReference>